<sequence length="197" mass="22258">KHLMTFLCGCVTHQLRTRDLEAAVAVERSGQQEAQHSLELLRAHFRELERVYSLERERRGCTEDALERLQAEFSHCKSDMTVALETERKATSDLSKRLEEEKSRNADMQSLLQQAVTRQSEAEEAFMSTLKQITGMLHLLSTTGQQSPPPAKNDGNLSPAEVLQLLATTLSTYQLKLVETTNQVEPLFTRSKQLLSS</sequence>
<name>A0ABV0QWH0_9TELE</name>
<protein>
    <recommendedName>
        <fullName evidence="3">Coiled-coil domain containing 171</fullName>
    </recommendedName>
</protein>
<accession>A0ABV0QWH0</accession>
<organism evidence="1 2">
    <name type="scientific">Xenoophorus captivus</name>
    <dbReference type="NCBI Taxonomy" id="1517983"/>
    <lineage>
        <taxon>Eukaryota</taxon>
        <taxon>Metazoa</taxon>
        <taxon>Chordata</taxon>
        <taxon>Craniata</taxon>
        <taxon>Vertebrata</taxon>
        <taxon>Euteleostomi</taxon>
        <taxon>Actinopterygii</taxon>
        <taxon>Neopterygii</taxon>
        <taxon>Teleostei</taxon>
        <taxon>Neoteleostei</taxon>
        <taxon>Acanthomorphata</taxon>
        <taxon>Ovalentaria</taxon>
        <taxon>Atherinomorphae</taxon>
        <taxon>Cyprinodontiformes</taxon>
        <taxon>Goodeidae</taxon>
        <taxon>Xenoophorus</taxon>
    </lineage>
</organism>
<evidence type="ECO:0000313" key="2">
    <source>
        <dbReference type="Proteomes" id="UP001434883"/>
    </source>
</evidence>
<dbReference type="PANTHER" id="PTHR37476">
    <property type="entry name" value="COILED-COIL DOMAIN-CONTAINING PROTEIN 171"/>
    <property type="match status" value="1"/>
</dbReference>
<proteinExistence type="predicted"/>
<evidence type="ECO:0000313" key="1">
    <source>
        <dbReference type="EMBL" id="MEQ2200191.1"/>
    </source>
</evidence>
<keyword evidence="2" id="KW-1185">Reference proteome</keyword>
<reference evidence="1 2" key="1">
    <citation type="submission" date="2021-06" db="EMBL/GenBank/DDBJ databases">
        <authorList>
            <person name="Palmer J.M."/>
        </authorList>
    </citation>
    <scope>NUCLEOTIDE SEQUENCE [LARGE SCALE GENOMIC DNA]</scope>
    <source>
        <strain evidence="1 2">XC_2019</strain>
        <tissue evidence="1">Muscle</tissue>
    </source>
</reference>
<gene>
    <name evidence="1" type="ORF">XENOCAPTIV_024653</name>
</gene>
<dbReference type="Proteomes" id="UP001434883">
    <property type="component" value="Unassembled WGS sequence"/>
</dbReference>
<evidence type="ECO:0008006" key="3">
    <source>
        <dbReference type="Google" id="ProtNLM"/>
    </source>
</evidence>
<dbReference type="EMBL" id="JAHRIN010025787">
    <property type="protein sequence ID" value="MEQ2200191.1"/>
    <property type="molecule type" value="Genomic_DNA"/>
</dbReference>
<comment type="caution">
    <text evidence="1">The sequence shown here is derived from an EMBL/GenBank/DDBJ whole genome shotgun (WGS) entry which is preliminary data.</text>
</comment>
<feature type="non-terminal residue" evidence="1">
    <location>
        <position position="1"/>
    </location>
</feature>
<dbReference type="PANTHER" id="PTHR37476:SF1">
    <property type="entry name" value="COILED-COIL DOMAIN-CONTAINING PROTEIN 171"/>
    <property type="match status" value="1"/>
</dbReference>